<keyword evidence="3" id="KW-1185">Reference proteome</keyword>
<evidence type="ECO:0000313" key="3">
    <source>
        <dbReference type="Proteomes" id="UP001595704"/>
    </source>
</evidence>
<feature type="signal peptide" evidence="1">
    <location>
        <begin position="1"/>
        <end position="46"/>
    </location>
</feature>
<name>A0ABV7UCQ6_9HYPH</name>
<dbReference type="InterPro" id="IPR006311">
    <property type="entry name" value="TAT_signal"/>
</dbReference>
<evidence type="ECO:0000313" key="2">
    <source>
        <dbReference type="EMBL" id="MFC3636379.1"/>
    </source>
</evidence>
<feature type="chain" id="PRO_5045652349" evidence="1">
    <location>
        <begin position="47"/>
        <end position="213"/>
    </location>
</feature>
<keyword evidence="1" id="KW-0732">Signal</keyword>
<dbReference type="PROSITE" id="PS51318">
    <property type="entry name" value="TAT"/>
    <property type="match status" value="1"/>
</dbReference>
<reference evidence="3" key="1">
    <citation type="journal article" date="2019" name="Int. J. Syst. Evol. Microbiol.">
        <title>The Global Catalogue of Microorganisms (GCM) 10K type strain sequencing project: providing services to taxonomists for standard genome sequencing and annotation.</title>
        <authorList>
            <consortium name="The Broad Institute Genomics Platform"/>
            <consortium name="The Broad Institute Genome Sequencing Center for Infectious Disease"/>
            <person name="Wu L."/>
            <person name="Ma J."/>
        </authorList>
    </citation>
    <scope>NUCLEOTIDE SEQUENCE [LARGE SCALE GENOMIC DNA]</scope>
    <source>
        <strain evidence="3">KCTC 42282</strain>
    </source>
</reference>
<gene>
    <name evidence="2" type="ORF">ACFONL_03135</name>
</gene>
<protein>
    <submittedName>
        <fullName evidence="2">Uncharacterized protein</fullName>
    </submittedName>
</protein>
<dbReference type="Proteomes" id="UP001595704">
    <property type="component" value="Unassembled WGS sequence"/>
</dbReference>
<accession>A0ABV7UCQ6</accession>
<comment type="caution">
    <text evidence="2">The sequence shown here is derived from an EMBL/GenBank/DDBJ whole genome shotgun (WGS) entry which is preliminary data.</text>
</comment>
<proteinExistence type="predicted"/>
<sequence length="213" mass="22355">MTTAGHKAAKTMVAGGAPARRRWFGALAATAAVGFAVMASATTARADLVKDLLGVNPFASESSRDGLRPGVIVDESGEEIFCPRVDVFDNGATVRRGEGAGLSYQMTIANLARECQRTQDGRIEVNVGVDIRALLGPSGRPGRFSSPVTIQVRRGDAIISRVTRQISVAIPAGEANAMATIVERGIQLPENTNDLLIEVGFGGAAPKARKRGR</sequence>
<dbReference type="RefSeq" id="WP_191317534.1">
    <property type="nucleotide sequence ID" value="NZ_BNCG01000001.1"/>
</dbReference>
<organism evidence="2 3">
    <name type="scientific">Camelimonas fluminis</name>
    <dbReference type="NCBI Taxonomy" id="1576911"/>
    <lineage>
        <taxon>Bacteria</taxon>
        <taxon>Pseudomonadati</taxon>
        <taxon>Pseudomonadota</taxon>
        <taxon>Alphaproteobacteria</taxon>
        <taxon>Hyphomicrobiales</taxon>
        <taxon>Chelatococcaceae</taxon>
        <taxon>Camelimonas</taxon>
    </lineage>
</organism>
<evidence type="ECO:0000256" key="1">
    <source>
        <dbReference type="SAM" id="SignalP"/>
    </source>
</evidence>
<dbReference type="EMBL" id="JBHRYC010000023">
    <property type="protein sequence ID" value="MFC3636379.1"/>
    <property type="molecule type" value="Genomic_DNA"/>
</dbReference>